<comment type="caution">
    <text evidence="1">The sequence shown here is derived from an EMBL/GenBank/DDBJ whole genome shotgun (WGS) entry which is preliminary data.</text>
</comment>
<proteinExistence type="predicted"/>
<dbReference type="Proteomes" id="UP000886998">
    <property type="component" value="Unassembled WGS sequence"/>
</dbReference>
<keyword evidence="2" id="KW-1185">Reference proteome</keyword>
<dbReference type="AlphaFoldDB" id="A0A8X6WVM3"/>
<dbReference type="EMBL" id="BMAV01002849">
    <property type="protein sequence ID" value="GFY42065.1"/>
    <property type="molecule type" value="Genomic_DNA"/>
</dbReference>
<sequence>MSNFSFLKRKGEGQVPEPTVAIGKEPLTPILKWRKDYIYKPSRTKQNKATRKGERESTNVGMSLAYRRLYWRFILVIFRVQFAA</sequence>
<reference evidence="1" key="1">
    <citation type="submission" date="2020-08" db="EMBL/GenBank/DDBJ databases">
        <title>Multicomponent nature underlies the extraordinary mechanical properties of spider dragline silk.</title>
        <authorList>
            <person name="Kono N."/>
            <person name="Nakamura H."/>
            <person name="Mori M."/>
            <person name="Yoshida Y."/>
            <person name="Ohtoshi R."/>
            <person name="Malay A.D."/>
            <person name="Moran D.A.P."/>
            <person name="Tomita M."/>
            <person name="Numata K."/>
            <person name="Arakawa K."/>
        </authorList>
    </citation>
    <scope>NUCLEOTIDE SEQUENCE</scope>
</reference>
<name>A0A8X6WVM3_9ARAC</name>
<accession>A0A8X6WVM3</accession>
<protein>
    <submittedName>
        <fullName evidence="1">Uncharacterized protein</fullName>
    </submittedName>
</protein>
<evidence type="ECO:0000313" key="1">
    <source>
        <dbReference type="EMBL" id="GFY42065.1"/>
    </source>
</evidence>
<evidence type="ECO:0000313" key="2">
    <source>
        <dbReference type="Proteomes" id="UP000886998"/>
    </source>
</evidence>
<organism evidence="1 2">
    <name type="scientific">Trichonephila inaurata madagascariensis</name>
    <dbReference type="NCBI Taxonomy" id="2747483"/>
    <lineage>
        <taxon>Eukaryota</taxon>
        <taxon>Metazoa</taxon>
        <taxon>Ecdysozoa</taxon>
        <taxon>Arthropoda</taxon>
        <taxon>Chelicerata</taxon>
        <taxon>Arachnida</taxon>
        <taxon>Araneae</taxon>
        <taxon>Araneomorphae</taxon>
        <taxon>Entelegynae</taxon>
        <taxon>Araneoidea</taxon>
        <taxon>Nephilidae</taxon>
        <taxon>Trichonephila</taxon>
        <taxon>Trichonephila inaurata</taxon>
    </lineage>
</organism>
<gene>
    <name evidence="1" type="ORF">TNIN_171551</name>
</gene>